<accession>A0A1L7XSN0</accession>
<dbReference type="AlphaFoldDB" id="A0A1L7XSN0"/>
<comment type="similarity">
    <text evidence="1">Belongs to the glycosyl hydrolase 30 family.</text>
</comment>
<dbReference type="PANTHER" id="PTHR11069:SF23">
    <property type="entry name" value="LYSOSOMAL ACID GLUCOSYLCERAMIDASE"/>
    <property type="match status" value="1"/>
</dbReference>
<gene>
    <name evidence="7" type="ORF">PAC_17939</name>
</gene>
<keyword evidence="2 4" id="KW-0732">Signal</keyword>
<dbReference type="SUPFAM" id="SSF51445">
    <property type="entry name" value="(Trans)glycosidases"/>
    <property type="match status" value="1"/>
</dbReference>
<evidence type="ECO:0000256" key="2">
    <source>
        <dbReference type="ARBA" id="ARBA00022729"/>
    </source>
</evidence>
<dbReference type="GO" id="GO:0016020">
    <property type="term" value="C:membrane"/>
    <property type="evidence" value="ECO:0007669"/>
    <property type="project" value="GOC"/>
</dbReference>
<dbReference type="SUPFAM" id="SSF51011">
    <property type="entry name" value="Glycosyl hydrolase domain"/>
    <property type="match status" value="1"/>
</dbReference>
<dbReference type="Pfam" id="PF17189">
    <property type="entry name" value="Glyco_hydro_30C"/>
    <property type="match status" value="1"/>
</dbReference>
<dbReference type="GO" id="GO:0004348">
    <property type="term" value="F:glucosylceramidase activity"/>
    <property type="evidence" value="ECO:0007669"/>
    <property type="project" value="InterPro"/>
</dbReference>
<dbReference type="GO" id="GO:0006680">
    <property type="term" value="P:glucosylceramide catabolic process"/>
    <property type="evidence" value="ECO:0007669"/>
    <property type="project" value="TreeGrafter"/>
</dbReference>
<dbReference type="InterPro" id="IPR013780">
    <property type="entry name" value="Glyco_hydro_b"/>
</dbReference>
<dbReference type="OrthoDB" id="2012278at2759"/>
<feature type="signal peptide" evidence="4">
    <location>
        <begin position="1"/>
        <end position="19"/>
    </location>
</feature>
<evidence type="ECO:0000256" key="1">
    <source>
        <dbReference type="ARBA" id="ARBA00005382"/>
    </source>
</evidence>
<dbReference type="STRING" id="576137.A0A1L7XSN0"/>
<protein>
    <recommendedName>
        <fullName evidence="9">Glycosyl hydrolase family 30 beta sandwich domain-containing protein</fullName>
    </recommendedName>
</protein>
<dbReference type="PANTHER" id="PTHR11069">
    <property type="entry name" value="GLUCOSYLCERAMIDASE"/>
    <property type="match status" value="1"/>
</dbReference>
<feature type="domain" description="Glycosyl hydrolase family 30 beta sandwich" evidence="6">
    <location>
        <begin position="405"/>
        <end position="499"/>
    </location>
</feature>
<evidence type="ECO:0000313" key="8">
    <source>
        <dbReference type="Proteomes" id="UP000184330"/>
    </source>
</evidence>
<dbReference type="EMBL" id="FJOG01000050">
    <property type="protein sequence ID" value="CZR68040.1"/>
    <property type="molecule type" value="Genomic_DNA"/>
</dbReference>
<proteinExistence type="inferred from homology"/>
<dbReference type="Proteomes" id="UP000184330">
    <property type="component" value="Unassembled WGS sequence"/>
</dbReference>
<evidence type="ECO:0000256" key="4">
    <source>
        <dbReference type="SAM" id="SignalP"/>
    </source>
</evidence>
<evidence type="ECO:0000259" key="6">
    <source>
        <dbReference type="Pfam" id="PF17189"/>
    </source>
</evidence>
<keyword evidence="3" id="KW-0378">Hydrolase</keyword>
<organism evidence="7 8">
    <name type="scientific">Phialocephala subalpina</name>
    <dbReference type="NCBI Taxonomy" id="576137"/>
    <lineage>
        <taxon>Eukaryota</taxon>
        <taxon>Fungi</taxon>
        <taxon>Dikarya</taxon>
        <taxon>Ascomycota</taxon>
        <taxon>Pezizomycotina</taxon>
        <taxon>Leotiomycetes</taxon>
        <taxon>Helotiales</taxon>
        <taxon>Mollisiaceae</taxon>
        <taxon>Phialocephala</taxon>
        <taxon>Phialocephala fortinii species complex</taxon>
    </lineage>
</organism>
<name>A0A1L7XSN0_9HELO</name>
<dbReference type="Pfam" id="PF14587">
    <property type="entry name" value="Glyco_hydr_30_2"/>
    <property type="match status" value="1"/>
</dbReference>
<dbReference type="InterPro" id="IPR017853">
    <property type="entry name" value="GH"/>
</dbReference>
<evidence type="ECO:0000259" key="5">
    <source>
        <dbReference type="Pfam" id="PF14587"/>
    </source>
</evidence>
<keyword evidence="8" id="KW-1185">Reference proteome</keyword>
<evidence type="ECO:0000313" key="7">
    <source>
        <dbReference type="EMBL" id="CZR68040.1"/>
    </source>
</evidence>
<dbReference type="Gene3D" id="2.60.40.1180">
    <property type="entry name" value="Golgi alpha-mannosidase II"/>
    <property type="match status" value="1"/>
</dbReference>
<feature type="chain" id="PRO_5012928042" description="Glycosyl hydrolase family 30 beta sandwich domain-containing protein" evidence="4">
    <location>
        <begin position="20"/>
        <end position="503"/>
    </location>
</feature>
<dbReference type="InterPro" id="IPR001139">
    <property type="entry name" value="Glyco_hydro_30"/>
</dbReference>
<feature type="domain" description="Endo-beta-1,6-galactanase-like" evidence="5">
    <location>
        <begin position="27"/>
        <end position="270"/>
    </location>
</feature>
<sequence>MQPLILLLAIATSLATAHSEVLPRAATTITIDTSKTYQTIDGFGFSEAFQRANLIVNLPAAKQASILDLLFNTTTGAGFSVLRTGVGSSPDSSSDHMNSILPKNPGGPDKVTIGGSAYTWDGKDSGQLFVAKKAQSYGVGTFYANAWSAPGYMKTNNNENNGGYLCGVSGETCSSGDWKKAYADYLISYMKFYAQEGINFTHVGFLNEPQNANPLTTPSASYAGMLSSGTQAADFIKVLYAELKSANMSNIAIACCDAEGWNDAKSMTSQIKSAGAESMLGIVTSHTYTSNFNGPISTTAKVWQTEYSDLNGGWTTACELPFCFHPTTSFRLCTRYSSGGSGDGQTWASAVHNGLVNNNLSGYLYWVATQGGGTNEKLIQTSATDYTVSKRLWALAQFSRFIRPDATRIGVSGASSGLSTSAFLNSATAPVYAGALVVPALNTGSAAQSVTLSLKGFNGSAVTAWVTSQTQAMEALSGATLGADGTVSGTVPGRSFVTFLVSK</sequence>
<dbReference type="InterPro" id="IPR033452">
    <property type="entry name" value="GH30_C"/>
</dbReference>
<reference evidence="7 8" key="1">
    <citation type="submission" date="2016-03" db="EMBL/GenBank/DDBJ databases">
        <authorList>
            <person name="Ploux O."/>
        </authorList>
    </citation>
    <scope>NUCLEOTIDE SEQUENCE [LARGE SCALE GENOMIC DNA]</scope>
    <source>
        <strain evidence="7 8">UAMH 11012</strain>
    </source>
</reference>
<evidence type="ECO:0000256" key="3">
    <source>
        <dbReference type="ARBA" id="ARBA00022801"/>
    </source>
</evidence>
<dbReference type="Gene3D" id="3.20.20.80">
    <property type="entry name" value="Glycosidases"/>
    <property type="match status" value="1"/>
</dbReference>
<evidence type="ECO:0008006" key="9">
    <source>
        <dbReference type="Google" id="ProtNLM"/>
    </source>
</evidence>
<dbReference type="InterPro" id="IPR039514">
    <property type="entry name" value="6GAL-like"/>
</dbReference>